<comment type="caution">
    <text evidence="1">The sequence shown here is derived from an EMBL/GenBank/DDBJ whole genome shotgun (WGS) entry which is preliminary data.</text>
</comment>
<evidence type="ECO:0000313" key="2">
    <source>
        <dbReference type="Proteomes" id="UP000435138"/>
    </source>
</evidence>
<reference evidence="1 2" key="1">
    <citation type="submission" date="2019-11" db="EMBL/GenBank/DDBJ databases">
        <title>Genome analysis of Rhizobacterium cereale a novel genus and species isolated from maize roots in North Spain.</title>
        <authorList>
            <person name="Menendez E."/>
            <person name="Flores-Felix J.D."/>
            <person name="Ramirez-Bahena M.-H."/>
            <person name="Igual J.M."/>
            <person name="Garcia-Fraile P."/>
            <person name="Peix A."/>
            <person name="Velazquez E."/>
        </authorList>
    </citation>
    <scope>NUCLEOTIDE SEQUENCE [LARGE SCALE GENOMIC DNA]</scope>
    <source>
        <strain evidence="1 2">RZME27</strain>
    </source>
</reference>
<dbReference type="RefSeq" id="WP_153352923.1">
    <property type="nucleotide sequence ID" value="NZ_JAYKOO010000006.1"/>
</dbReference>
<sequence length="94" mass="10564">MAQDFGGSNRKIFSEMNASERDAVLQELSKTLRFRALASRAVAYERWQDMDALGERIERDHETIAADLEGAAVTVLEAVRLLSEVEQNLSATRH</sequence>
<keyword evidence="2" id="KW-1185">Reference proteome</keyword>
<dbReference type="AlphaFoldDB" id="A0A6A8A6W7"/>
<dbReference type="EMBL" id="WIXI01000031">
    <property type="protein sequence ID" value="MQY45390.1"/>
    <property type="molecule type" value="Genomic_DNA"/>
</dbReference>
<name>A0A6A8A6W7_9HYPH</name>
<accession>A0A6A8A6W7</accession>
<gene>
    <name evidence="1" type="ORF">GAO09_04835</name>
</gene>
<proteinExistence type="predicted"/>
<evidence type="ECO:0000313" key="1">
    <source>
        <dbReference type="EMBL" id="MQY45390.1"/>
    </source>
</evidence>
<protein>
    <submittedName>
        <fullName evidence="1">Uncharacterized protein</fullName>
    </submittedName>
</protein>
<organism evidence="1 2">
    <name type="scientific">Endobacterium cereale</name>
    <dbReference type="NCBI Taxonomy" id="2663029"/>
    <lineage>
        <taxon>Bacteria</taxon>
        <taxon>Pseudomonadati</taxon>
        <taxon>Pseudomonadota</taxon>
        <taxon>Alphaproteobacteria</taxon>
        <taxon>Hyphomicrobiales</taxon>
        <taxon>Rhizobiaceae</taxon>
        <taxon>Endobacterium</taxon>
    </lineage>
</organism>
<dbReference type="Proteomes" id="UP000435138">
    <property type="component" value="Unassembled WGS sequence"/>
</dbReference>